<evidence type="ECO:0000313" key="1">
    <source>
        <dbReference type="EMBL" id="EMB15242.1"/>
    </source>
</evidence>
<keyword evidence="2" id="KW-1185">Reference proteome</keyword>
<evidence type="ECO:0000313" key="2">
    <source>
        <dbReference type="Proteomes" id="UP000011529"/>
    </source>
</evidence>
<sequence>MAMPPLSFSELRRAEWIDFSDFAGMLRKHLKNQAVVVACPQT</sequence>
<reference evidence="1" key="1">
    <citation type="submission" date="2012-11" db="EMBL/GenBank/DDBJ databases">
        <title>Permanent draft genomes of Rhodopirellula europaea strain SH398 and 6C.</title>
        <authorList>
            <person name="Richter M."/>
            <person name="Richter-Heitmann T."/>
            <person name="Frank C."/>
            <person name="Harder J."/>
            <person name="Glockner F.O."/>
        </authorList>
    </citation>
    <scope>NUCLEOTIDE SEQUENCE</scope>
    <source>
        <strain evidence="1">6C</strain>
    </source>
</reference>
<protein>
    <submittedName>
        <fullName evidence="1">Uncharacterized protein</fullName>
    </submittedName>
</protein>
<gene>
    <name evidence="1" type="ORF">RE6C_04024</name>
</gene>
<dbReference type="Proteomes" id="UP000011529">
    <property type="component" value="Unassembled WGS sequence"/>
</dbReference>
<name>M2AR90_9BACT</name>
<proteinExistence type="predicted"/>
<dbReference type="AlphaFoldDB" id="M2AR90"/>
<dbReference type="EMBL" id="ANMO01000185">
    <property type="protein sequence ID" value="EMB15242.1"/>
    <property type="molecule type" value="Genomic_DNA"/>
</dbReference>
<organism evidence="1 2">
    <name type="scientific">Rhodopirellula europaea 6C</name>
    <dbReference type="NCBI Taxonomy" id="1263867"/>
    <lineage>
        <taxon>Bacteria</taxon>
        <taxon>Pseudomonadati</taxon>
        <taxon>Planctomycetota</taxon>
        <taxon>Planctomycetia</taxon>
        <taxon>Pirellulales</taxon>
        <taxon>Pirellulaceae</taxon>
        <taxon>Rhodopirellula</taxon>
    </lineage>
</organism>
<comment type="caution">
    <text evidence="1">The sequence shown here is derived from an EMBL/GenBank/DDBJ whole genome shotgun (WGS) entry which is preliminary data.</text>
</comment>
<reference evidence="1" key="2">
    <citation type="journal article" date="2013" name="Mar. Genomics">
        <title>Expression of sulfatases in Rhodopirellula baltica and the diversity of sulfatases in the genus Rhodopirellula.</title>
        <authorList>
            <person name="Wegner C.E."/>
            <person name="Richter-Heitmann T."/>
            <person name="Klindworth A."/>
            <person name="Klockow C."/>
            <person name="Richter M."/>
            <person name="Achstetter T."/>
            <person name="Glockner F.O."/>
            <person name="Harder J."/>
        </authorList>
    </citation>
    <scope>NUCLEOTIDE SEQUENCE [LARGE SCALE GENOMIC DNA]</scope>
    <source>
        <strain evidence="1">6C</strain>
    </source>
</reference>
<accession>M2AR90</accession>
<dbReference type="PATRIC" id="fig|1263867.3.peg.4313"/>